<dbReference type="EMBL" id="LATL02000092">
    <property type="protein sequence ID" value="KKD38580.1"/>
    <property type="molecule type" value="Genomic_DNA"/>
</dbReference>
<evidence type="ECO:0008006" key="3">
    <source>
        <dbReference type="Google" id="ProtNLM"/>
    </source>
</evidence>
<gene>
    <name evidence="1" type="ORF">WN50_08095</name>
</gene>
<protein>
    <recommendedName>
        <fullName evidence="3">DUF1822 domain-containing protein</fullName>
    </recommendedName>
</protein>
<name>A0A0F5YK78_9CYAN</name>
<sequence length="312" mass="35311">MNSLMTMPITNKDRKIAESFSGKQSQSQKREQVYCNSLAVLAVNHYCQWMEILTDLKGSDSWNPITQTLGNVADLSLANLGKIECRPVKFDASVVEVPAEVWHERIGYLAIQFDEGFTQAKFIGFLEQVDRENIPLDQWRSLEDFLDVIERLETVQSYNFHVNLGNWLQGIFEKTWEAIETITQPSHLELGWNVRQHHRTPSQTSDSHKSAIERVKIVSLEPPGTEMALLVGLTPTTPSELNISVELYPTQVYSHLPEQLQLIILDNSGKSIMQAEAGGSERLLFKFSGELGEQFSIKISWGDISITEAFVI</sequence>
<dbReference type="AlphaFoldDB" id="A0A0F5YK78"/>
<evidence type="ECO:0000313" key="2">
    <source>
        <dbReference type="Proteomes" id="UP000033607"/>
    </source>
</evidence>
<evidence type="ECO:0000313" key="1">
    <source>
        <dbReference type="EMBL" id="KKD38580.1"/>
    </source>
</evidence>
<dbReference type="Proteomes" id="UP000033607">
    <property type="component" value="Unassembled WGS sequence"/>
</dbReference>
<proteinExistence type="predicted"/>
<dbReference type="InterPro" id="IPR014951">
    <property type="entry name" value="DUF1822"/>
</dbReference>
<dbReference type="Pfam" id="PF08852">
    <property type="entry name" value="DUF1822"/>
    <property type="match status" value="1"/>
</dbReference>
<comment type="caution">
    <text evidence="1">The sequence shown here is derived from an EMBL/GenBank/DDBJ whole genome shotgun (WGS) entry which is preliminary data.</text>
</comment>
<organism evidence="1 2">
    <name type="scientific">Limnoraphis robusta CS-951</name>
    <dbReference type="NCBI Taxonomy" id="1637645"/>
    <lineage>
        <taxon>Bacteria</taxon>
        <taxon>Bacillati</taxon>
        <taxon>Cyanobacteriota</taxon>
        <taxon>Cyanophyceae</taxon>
        <taxon>Oscillatoriophycideae</taxon>
        <taxon>Oscillatoriales</taxon>
        <taxon>Sirenicapillariaceae</taxon>
        <taxon>Limnoraphis</taxon>
    </lineage>
</organism>
<dbReference type="OrthoDB" id="512705at2"/>
<reference evidence="1 2" key="1">
    <citation type="submission" date="2015-06" db="EMBL/GenBank/DDBJ databases">
        <title>Draft genome assembly of filamentous brackish cyanobacterium Limnoraphis robusta strain CS-951.</title>
        <authorList>
            <person name="Willis A."/>
            <person name="Parks M."/>
            <person name="Burford M.A."/>
        </authorList>
    </citation>
    <scope>NUCLEOTIDE SEQUENCE [LARGE SCALE GENOMIC DNA]</scope>
    <source>
        <strain evidence="1 2">CS-951</strain>
    </source>
</reference>
<accession>A0A0F5YK78</accession>